<comment type="similarity">
    <text evidence="2 4">Belongs to the Mediator complex subunit 11 family.</text>
</comment>
<proteinExistence type="inferred from homology"/>
<keyword evidence="4" id="KW-0805">Transcription regulation</keyword>
<dbReference type="AlphaFoldDB" id="A0A2T0FEA5"/>
<keyword evidence="6" id="KW-1185">Reference proteome</keyword>
<reference evidence="5 6" key="1">
    <citation type="submission" date="2017-04" db="EMBL/GenBank/DDBJ databases">
        <title>Genome sequencing of [Candida] sorbophila.</title>
        <authorList>
            <person name="Ahn J.O."/>
        </authorList>
    </citation>
    <scope>NUCLEOTIDE SEQUENCE [LARGE SCALE GENOMIC DNA]</scope>
    <source>
        <strain evidence="5 6">DS02</strain>
    </source>
</reference>
<comment type="subcellular location">
    <subcellularLocation>
        <location evidence="1 4">Nucleus</location>
    </subcellularLocation>
</comment>
<evidence type="ECO:0000313" key="6">
    <source>
        <dbReference type="Proteomes" id="UP000238350"/>
    </source>
</evidence>
<keyword evidence="3 4" id="KW-0539">Nucleus</keyword>
<evidence type="ECO:0000256" key="2">
    <source>
        <dbReference type="ARBA" id="ARBA00008186"/>
    </source>
</evidence>
<dbReference type="Pfam" id="PF10280">
    <property type="entry name" value="Med11"/>
    <property type="match status" value="1"/>
</dbReference>
<protein>
    <recommendedName>
        <fullName evidence="4">Mediator of RNA polymerase II transcription subunit 11</fullName>
    </recommendedName>
    <alternativeName>
        <fullName evidence="4">Mediator complex subunit 11</fullName>
    </alternativeName>
</protein>
<dbReference type="EMBL" id="NDIQ01000001">
    <property type="protein sequence ID" value="PRT53336.1"/>
    <property type="molecule type" value="Genomic_DNA"/>
</dbReference>
<accession>A0A2T0FEA5</accession>
<organism evidence="5 6">
    <name type="scientific">Wickerhamiella sorbophila</name>
    <dbReference type="NCBI Taxonomy" id="45607"/>
    <lineage>
        <taxon>Eukaryota</taxon>
        <taxon>Fungi</taxon>
        <taxon>Dikarya</taxon>
        <taxon>Ascomycota</taxon>
        <taxon>Saccharomycotina</taxon>
        <taxon>Dipodascomycetes</taxon>
        <taxon>Dipodascales</taxon>
        <taxon>Trichomonascaceae</taxon>
        <taxon>Wickerhamiella</taxon>
    </lineage>
</organism>
<dbReference type="InterPro" id="IPR019404">
    <property type="entry name" value="Mediator_Med11"/>
</dbReference>
<dbReference type="GO" id="GO:0016592">
    <property type="term" value="C:mediator complex"/>
    <property type="evidence" value="ECO:0007669"/>
    <property type="project" value="InterPro"/>
</dbReference>
<dbReference type="Proteomes" id="UP000238350">
    <property type="component" value="Unassembled WGS sequence"/>
</dbReference>
<keyword evidence="4" id="KW-0804">Transcription</keyword>
<dbReference type="GO" id="GO:0003712">
    <property type="term" value="F:transcription coregulator activity"/>
    <property type="evidence" value="ECO:0007669"/>
    <property type="project" value="InterPro"/>
</dbReference>
<comment type="function">
    <text evidence="4">Component of the Mediator complex, a coactivator involved in the regulated transcription of nearly all RNA polymerase II-dependent genes. Mediator functions as a bridge to convey information from gene-specific regulatory proteins to the basal RNA polymerase II transcription machinery. Mediator is recruited to promoters by direct interactions with regulatory proteins and serves as a scaffold for the assembly of a functional pre-initiation complex with RNA polymerase II and the general transcription factors.</text>
</comment>
<sequence length="125" mass="14294">MPQTLDQATANRVQERAVALESIDKRLSSILEMGAASIDVIQRSSHEGTGDQEAVKQEFKEVMQQYQELVLSVNSDLRKEVELLYEAWHKDVLPLNLQAKANTFGRLKQDEIWAKIRAQIDENKE</sequence>
<evidence type="ECO:0000256" key="3">
    <source>
        <dbReference type="ARBA" id="ARBA00023242"/>
    </source>
</evidence>
<dbReference type="Gene3D" id="1.10.287.3490">
    <property type="match status" value="1"/>
</dbReference>
<keyword evidence="4" id="KW-0010">Activator</keyword>
<evidence type="ECO:0000256" key="4">
    <source>
        <dbReference type="RuleBase" id="RU364147"/>
    </source>
</evidence>
<dbReference type="GO" id="GO:0006357">
    <property type="term" value="P:regulation of transcription by RNA polymerase II"/>
    <property type="evidence" value="ECO:0007669"/>
    <property type="project" value="InterPro"/>
</dbReference>
<evidence type="ECO:0000256" key="1">
    <source>
        <dbReference type="ARBA" id="ARBA00004123"/>
    </source>
</evidence>
<comment type="caution">
    <text evidence="5">The sequence shown here is derived from an EMBL/GenBank/DDBJ whole genome shotgun (WGS) entry which is preliminary data.</text>
</comment>
<gene>
    <name evidence="4" type="primary">MED11</name>
    <name evidence="5" type="ORF">B9G98_00956</name>
</gene>
<comment type="subunit">
    <text evidence="4">Component of the Mediator complex.</text>
</comment>
<name>A0A2T0FEA5_9ASCO</name>
<evidence type="ECO:0000313" key="5">
    <source>
        <dbReference type="EMBL" id="PRT53336.1"/>
    </source>
</evidence>